<protein>
    <submittedName>
        <fullName evidence="4">TetR/AcrR family transcriptional regulator</fullName>
    </submittedName>
</protein>
<keyword evidence="1 2" id="KW-0238">DNA-binding</keyword>
<dbReference type="EMBL" id="JBHMCY010000061">
    <property type="protein sequence ID" value="MFB9466155.1"/>
    <property type="molecule type" value="Genomic_DNA"/>
</dbReference>
<evidence type="ECO:0000313" key="5">
    <source>
        <dbReference type="Proteomes" id="UP001589709"/>
    </source>
</evidence>
<dbReference type="InterPro" id="IPR050109">
    <property type="entry name" value="HTH-type_TetR-like_transc_reg"/>
</dbReference>
<dbReference type="PANTHER" id="PTHR30055:SF209">
    <property type="entry name" value="POSSIBLE TRANSCRIPTIONAL REGULATORY PROTEIN (PROBABLY TETR-FAMILY)"/>
    <property type="match status" value="1"/>
</dbReference>
<sequence>MTTRTSPKDKRLELGERSKETILDVATRLMSARGYEGTSISAIAKESGLAASSIYWHFSSKAGVLTAVMDRGNARFYADAPRLEFGPETSHLERIAQTLQHGMRALEQNPDFVRLQVILMLNSPAGAVNEAVLSMRTQAREGIRAALAQAFGDLGPDRSEAVAAGLADFVAAGFEGIFLARESAPGATQCLLRRLARATVTLAEGMLSPDSASSDSAPQ</sequence>
<comment type="caution">
    <text evidence="4">The sequence shown here is derived from an EMBL/GenBank/DDBJ whole genome shotgun (WGS) entry which is preliminary data.</text>
</comment>
<dbReference type="PRINTS" id="PR00455">
    <property type="entry name" value="HTHTETR"/>
</dbReference>
<evidence type="ECO:0000259" key="3">
    <source>
        <dbReference type="PROSITE" id="PS50977"/>
    </source>
</evidence>
<dbReference type="PROSITE" id="PS50977">
    <property type="entry name" value="HTH_TETR_2"/>
    <property type="match status" value="1"/>
</dbReference>
<dbReference type="SUPFAM" id="SSF46689">
    <property type="entry name" value="Homeodomain-like"/>
    <property type="match status" value="1"/>
</dbReference>
<name>A0ABV5N792_9ACTN</name>
<dbReference type="InterPro" id="IPR009057">
    <property type="entry name" value="Homeodomain-like_sf"/>
</dbReference>
<feature type="DNA-binding region" description="H-T-H motif" evidence="2">
    <location>
        <begin position="39"/>
        <end position="58"/>
    </location>
</feature>
<dbReference type="Pfam" id="PF00440">
    <property type="entry name" value="TetR_N"/>
    <property type="match status" value="1"/>
</dbReference>
<dbReference type="RefSeq" id="WP_381349000.1">
    <property type="nucleotide sequence ID" value="NZ_JBHMCY010000061.1"/>
</dbReference>
<dbReference type="InterPro" id="IPR001647">
    <property type="entry name" value="HTH_TetR"/>
</dbReference>
<reference evidence="4 5" key="1">
    <citation type="submission" date="2024-09" db="EMBL/GenBank/DDBJ databases">
        <authorList>
            <person name="Sun Q."/>
            <person name="Mori K."/>
        </authorList>
    </citation>
    <scope>NUCLEOTIDE SEQUENCE [LARGE SCALE GENOMIC DNA]</scope>
    <source>
        <strain evidence="4 5">JCM 6917</strain>
    </source>
</reference>
<dbReference type="Gene3D" id="1.10.357.10">
    <property type="entry name" value="Tetracycline Repressor, domain 2"/>
    <property type="match status" value="1"/>
</dbReference>
<accession>A0ABV5N792</accession>
<feature type="domain" description="HTH tetR-type" evidence="3">
    <location>
        <begin position="16"/>
        <end position="76"/>
    </location>
</feature>
<evidence type="ECO:0000313" key="4">
    <source>
        <dbReference type="EMBL" id="MFB9466155.1"/>
    </source>
</evidence>
<evidence type="ECO:0000256" key="1">
    <source>
        <dbReference type="ARBA" id="ARBA00023125"/>
    </source>
</evidence>
<dbReference type="PANTHER" id="PTHR30055">
    <property type="entry name" value="HTH-TYPE TRANSCRIPTIONAL REGULATOR RUTR"/>
    <property type="match status" value="1"/>
</dbReference>
<evidence type="ECO:0000256" key="2">
    <source>
        <dbReference type="PROSITE-ProRule" id="PRU00335"/>
    </source>
</evidence>
<organism evidence="4 5">
    <name type="scientific">Streptomyces cinereospinus</name>
    <dbReference type="NCBI Taxonomy" id="285561"/>
    <lineage>
        <taxon>Bacteria</taxon>
        <taxon>Bacillati</taxon>
        <taxon>Actinomycetota</taxon>
        <taxon>Actinomycetes</taxon>
        <taxon>Kitasatosporales</taxon>
        <taxon>Streptomycetaceae</taxon>
        <taxon>Streptomyces</taxon>
    </lineage>
</organism>
<dbReference type="Proteomes" id="UP001589709">
    <property type="component" value="Unassembled WGS sequence"/>
</dbReference>
<keyword evidence="5" id="KW-1185">Reference proteome</keyword>
<gene>
    <name evidence="4" type="ORF">ACFF45_26455</name>
</gene>
<proteinExistence type="predicted"/>